<evidence type="ECO:0000256" key="2">
    <source>
        <dbReference type="ARBA" id="ARBA00004651"/>
    </source>
</evidence>
<evidence type="ECO:0000256" key="3">
    <source>
        <dbReference type="ARBA" id="ARBA00007931"/>
    </source>
</evidence>
<dbReference type="GO" id="GO:0005886">
    <property type="term" value="C:plasma membrane"/>
    <property type="evidence" value="ECO:0007669"/>
    <property type="project" value="UniProtKB-SubCell"/>
</dbReference>
<keyword evidence="11" id="KW-0482">Metalloprotease</keyword>
<evidence type="ECO:0000256" key="1">
    <source>
        <dbReference type="ARBA" id="ARBA00001947"/>
    </source>
</evidence>
<organism evidence="15 16">
    <name type="scientific">Emcibacter nanhaiensis</name>
    <dbReference type="NCBI Taxonomy" id="1505037"/>
    <lineage>
        <taxon>Bacteria</taxon>
        <taxon>Pseudomonadati</taxon>
        <taxon>Pseudomonadota</taxon>
        <taxon>Alphaproteobacteria</taxon>
        <taxon>Emcibacterales</taxon>
        <taxon>Emcibacteraceae</taxon>
        <taxon>Emcibacter</taxon>
    </lineage>
</organism>
<dbReference type="Proteomes" id="UP000319148">
    <property type="component" value="Unassembled WGS sequence"/>
</dbReference>
<feature type="transmembrane region" description="Helical" evidence="13">
    <location>
        <begin position="181"/>
        <end position="202"/>
    </location>
</feature>
<evidence type="ECO:0000256" key="8">
    <source>
        <dbReference type="ARBA" id="ARBA00022801"/>
    </source>
</evidence>
<evidence type="ECO:0000256" key="9">
    <source>
        <dbReference type="ARBA" id="ARBA00022833"/>
    </source>
</evidence>
<accession>A0A501PS41</accession>
<comment type="cofactor">
    <cofactor evidence="1">
        <name>Zn(2+)</name>
        <dbReference type="ChEBI" id="CHEBI:29105"/>
    </cofactor>
</comment>
<evidence type="ECO:0000259" key="14">
    <source>
        <dbReference type="Pfam" id="PF02163"/>
    </source>
</evidence>
<comment type="similarity">
    <text evidence="3">Belongs to the peptidase M50B family.</text>
</comment>
<keyword evidence="9" id="KW-0862">Zinc</keyword>
<evidence type="ECO:0000313" key="16">
    <source>
        <dbReference type="Proteomes" id="UP000319148"/>
    </source>
</evidence>
<sequence length="228" mass="25038">MTDLPLLLTTLSVWIIPLLLAITMHEAAHGWVAWKLGDDTAKMQGRVTFNPTAHIDPFGTVLLPLILLMTKTPFLFGYAKPVPVNFSRLNNPKTDMVWVALAGPGANVLLALLGGLLLNLYIVVPDMMADWYRDNLINLVRINAILAVFNMLPIPPLDGGRVAVGLLPRNLAMPLARIEPYGMWILLGLIFLLPMITASLGLNFNLLFAIIRPPAEFIASLAQALIFI</sequence>
<reference evidence="16" key="1">
    <citation type="submission" date="2019-06" db="EMBL/GenBank/DDBJ databases">
        <title>The complete genome of Emcibacter congregatus ZYLT.</title>
        <authorList>
            <person name="Zhao Z."/>
        </authorList>
    </citation>
    <scope>NUCLEOTIDE SEQUENCE [LARGE SCALE GENOMIC DNA]</scope>
    <source>
        <strain evidence="16">MCCC 1A06723</strain>
    </source>
</reference>
<evidence type="ECO:0000256" key="5">
    <source>
        <dbReference type="ARBA" id="ARBA00022670"/>
    </source>
</evidence>
<dbReference type="GO" id="GO:0046872">
    <property type="term" value="F:metal ion binding"/>
    <property type="evidence" value="ECO:0007669"/>
    <property type="project" value="UniProtKB-KW"/>
</dbReference>
<dbReference type="Pfam" id="PF02163">
    <property type="entry name" value="Peptidase_M50"/>
    <property type="match status" value="1"/>
</dbReference>
<keyword evidence="5 15" id="KW-0645">Protease</keyword>
<keyword evidence="7" id="KW-0479">Metal-binding</keyword>
<dbReference type="AlphaFoldDB" id="A0A501PS41"/>
<dbReference type="RefSeq" id="WP_139938637.1">
    <property type="nucleotide sequence ID" value="NZ_JBHSYP010000022.1"/>
</dbReference>
<evidence type="ECO:0000256" key="12">
    <source>
        <dbReference type="ARBA" id="ARBA00023136"/>
    </source>
</evidence>
<dbReference type="CDD" id="cd06158">
    <property type="entry name" value="S2P-M50_like_1"/>
    <property type="match status" value="1"/>
</dbReference>
<keyword evidence="6 13" id="KW-0812">Transmembrane</keyword>
<dbReference type="EMBL" id="VFIY01000004">
    <property type="protein sequence ID" value="TPD63263.1"/>
    <property type="molecule type" value="Genomic_DNA"/>
</dbReference>
<evidence type="ECO:0000256" key="10">
    <source>
        <dbReference type="ARBA" id="ARBA00022989"/>
    </source>
</evidence>
<evidence type="ECO:0000256" key="7">
    <source>
        <dbReference type="ARBA" id="ARBA00022723"/>
    </source>
</evidence>
<feature type="domain" description="Peptidase M50" evidence="14">
    <location>
        <begin position="139"/>
        <end position="181"/>
    </location>
</feature>
<dbReference type="GO" id="GO:0008237">
    <property type="term" value="F:metallopeptidase activity"/>
    <property type="evidence" value="ECO:0007669"/>
    <property type="project" value="UniProtKB-KW"/>
</dbReference>
<keyword evidence="4" id="KW-1003">Cell membrane</keyword>
<comment type="caution">
    <text evidence="15">The sequence shown here is derived from an EMBL/GenBank/DDBJ whole genome shotgun (WGS) entry which is preliminary data.</text>
</comment>
<evidence type="ECO:0000256" key="4">
    <source>
        <dbReference type="ARBA" id="ARBA00022475"/>
    </source>
</evidence>
<feature type="transmembrane region" description="Helical" evidence="13">
    <location>
        <begin position="96"/>
        <end position="124"/>
    </location>
</feature>
<dbReference type="OrthoDB" id="9800627at2"/>
<evidence type="ECO:0000256" key="11">
    <source>
        <dbReference type="ARBA" id="ARBA00023049"/>
    </source>
</evidence>
<dbReference type="InterPro" id="IPR008915">
    <property type="entry name" value="Peptidase_M50"/>
</dbReference>
<dbReference type="PANTHER" id="PTHR35864:SF1">
    <property type="entry name" value="ZINC METALLOPROTEASE YWHC-RELATED"/>
    <property type="match status" value="1"/>
</dbReference>
<keyword evidence="10 13" id="KW-1133">Transmembrane helix</keyword>
<dbReference type="PANTHER" id="PTHR35864">
    <property type="entry name" value="ZINC METALLOPROTEASE MJ0611-RELATED"/>
    <property type="match status" value="1"/>
</dbReference>
<gene>
    <name evidence="15" type="ORF">FIV46_03380</name>
</gene>
<dbReference type="GO" id="GO:0006508">
    <property type="term" value="P:proteolysis"/>
    <property type="evidence" value="ECO:0007669"/>
    <property type="project" value="UniProtKB-KW"/>
</dbReference>
<proteinExistence type="inferred from homology"/>
<evidence type="ECO:0000256" key="6">
    <source>
        <dbReference type="ARBA" id="ARBA00022692"/>
    </source>
</evidence>
<name>A0A501PS41_9PROT</name>
<keyword evidence="12 13" id="KW-0472">Membrane</keyword>
<evidence type="ECO:0000256" key="13">
    <source>
        <dbReference type="SAM" id="Phobius"/>
    </source>
</evidence>
<dbReference type="InterPro" id="IPR044537">
    <property type="entry name" value="Rip2-like"/>
</dbReference>
<feature type="transmembrane region" description="Helical" evidence="13">
    <location>
        <begin position="136"/>
        <end position="154"/>
    </location>
</feature>
<dbReference type="InterPro" id="IPR052348">
    <property type="entry name" value="Metallopeptidase_M50B"/>
</dbReference>
<keyword evidence="16" id="KW-1185">Reference proteome</keyword>
<comment type="subcellular location">
    <subcellularLocation>
        <location evidence="2">Cell membrane</location>
        <topology evidence="2">Multi-pass membrane protein</topology>
    </subcellularLocation>
</comment>
<feature type="transmembrane region" description="Helical" evidence="13">
    <location>
        <begin position="55"/>
        <end position="76"/>
    </location>
</feature>
<keyword evidence="8" id="KW-0378">Hydrolase</keyword>
<feature type="transmembrane region" description="Helical" evidence="13">
    <location>
        <begin position="12"/>
        <end position="34"/>
    </location>
</feature>
<evidence type="ECO:0000313" key="15">
    <source>
        <dbReference type="EMBL" id="TPD63263.1"/>
    </source>
</evidence>
<protein>
    <submittedName>
        <fullName evidence="15">Site-2 protease family protein</fullName>
    </submittedName>
</protein>